<dbReference type="PIRSF" id="PIRSF002741">
    <property type="entry name" value="MppA"/>
    <property type="match status" value="1"/>
</dbReference>
<dbReference type="Gene3D" id="3.40.190.10">
    <property type="entry name" value="Periplasmic binding protein-like II"/>
    <property type="match status" value="1"/>
</dbReference>
<dbReference type="Pfam" id="PF00496">
    <property type="entry name" value="SBP_bac_5"/>
    <property type="match status" value="1"/>
</dbReference>
<dbReference type="InterPro" id="IPR030678">
    <property type="entry name" value="Peptide/Ni-bd"/>
</dbReference>
<feature type="signal peptide" evidence="1">
    <location>
        <begin position="1"/>
        <end position="24"/>
    </location>
</feature>
<evidence type="ECO:0000256" key="1">
    <source>
        <dbReference type="SAM" id="SignalP"/>
    </source>
</evidence>
<organism evidence="3 4">
    <name type="scientific">Nonomuraea recticatena</name>
    <dbReference type="NCBI Taxonomy" id="46178"/>
    <lineage>
        <taxon>Bacteria</taxon>
        <taxon>Bacillati</taxon>
        <taxon>Actinomycetota</taxon>
        <taxon>Actinomycetes</taxon>
        <taxon>Streptosporangiales</taxon>
        <taxon>Streptosporangiaceae</taxon>
        <taxon>Nonomuraea</taxon>
    </lineage>
</organism>
<dbReference type="Gene3D" id="3.10.105.10">
    <property type="entry name" value="Dipeptide-binding Protein, Domain 3"/>
    <property type="match status" value="1"/>
</dbReference>
<dbReference type="SUPFAM" id="SSF53850">
    <property type="entry name" value="Periplasmic binding protein-like II"/>
    <property type="match status" value="1"/>
</dbReference>
<dbReference type="InterPro" id="IPR039424">
    <property type="entry name" value="SBP_5"/>
</dbReference>
<dbReference type="PANTHER" id="PTHR30290">
    <property type="entry name" value="PERIPLASMIC BINDING COMPONENT OF ABC TRANSPORTER"/>
    <property type="match status" value="1"/>
</dbReference>
<accession>A0ABN3TDF2</accession>
<gene>
    <name evidence="3" type="ORF">GCM10010412_096560</name>
</gene>
<comment type="caution">
    <text evidence="3">The sequence shown here is derived from an EMBL/GenBank/DDBJ whole genome shotgun (WGS) entry which is preliminary data.</text>
</comment>
<reference evidence="3 4" key="1">
    <citation type="journal article" date="2019" name="Int. J. Syst. Evol. Microbiol.">
        <title>The Global Catalogue of Microorganisms (GCM) 10K type strain sequencing project: providing services to taxonomists for standard genome sequencing and annotation.</title>
        <authorList>
            <consortium name="The Broad Institute Genomics Platform"/>
            <consortium name="The Broad Institute Genome Sequencing Center for Infectious Disease"/>
            <person name="Wu L."/>
            <person name="Ma J."/>
        </authorList>
    </citation>
    <scope>NUCLEOTIDE SEQUENCE [LARGE SCALE GENOMIC DNA]</scope>
    <source>
        <strain evidence="3 4">JCM 6835</strain>
    </source>
</reference>
<feature type="domain" description="Solute-binding protein family 5" evidence="2">
    <location>
        <begin position="115"/>
        <end position="508"/>
    </location>
</feature>
<keyword evidence="4" id="KW-1185">Reference proteome</keyword>
<dbReference type="PANTHER" id="PTHR30290:SF83">
    <property type="entry name" value="ABC TRANSPORTER SUBSTRATE-BINDING PROTEIN"/>
    <property type="match status" value="1"/>
</dbReference>
<name>A0ABN3TDF2_9ACTN</name>
<dbReference type="PROSITE" id="PS51257">
    <property type="entry name" value="PROKAR_LIPOPROTEIN"/>
    <property type="match status" value="1"/>
</dbReference>
<sequence>MRRKSALTTAAAGLTLAMALAACAGTPTQTPGQGQSATASTGATAGGGADTADAAVGKIYNPSDKKGGTLKMANTADWDSLDPGNTYYGYALNFARLYGRALLMFKAAPGADGNTLVPDLAESVGKASADAKTWTYKLRKGVKFEDGTEVTSKDVAYAVARQFDKEIHPNGPTYLNALLDWPKGYKGAYKSKDADFSSAVETPDDQTIIFHLKEPFGLFDYIMQMPMTMPVPKDKDTGTKYQEHVISTGPYKFEKNEIGKGFTLVRNDQWDPATDPNRPALPDRIEVQTGVNADDVDNRLISGDVHIAVDGLGIGNAALPKVLPDPALKARTDNPVQQRTWYTSIIPDVAPLDNVDCRRAIAFAADRNSLYRAYGGETGGVITTSLIPPSMAGYKPIDLYKSEGDKGDVEKAKAALAKCGQPNGFETNIAYRTERTKEKAAAESLQQSLARVGIKLTLKPYPQDDYFALYAGKPSYVKENKIGLAINGWGSDYPDTYGFMQAITDSRDIRDAGNYNLSVKIPEVDKMIDQIKAEPDAAKRADMWSQIDHMVIDQAVVMPSVASKALYMRGKGLTNLFISDSQQMYDYVGVGVQQ</sequence>
<evidence type="ECO:0000313" key="3">
    <source>
        <dbReference type="EMBL" id="GAA2699786.1"/>
    </source>
</evidence>
<dbReference type="Proteomes" id="UP001501666">
    <property type="component" value="Unassembled WGS sequence"/>
</dbReference>
<dbReference type="EMBL" id="BAAATE010000057">
    <property type="protein sequence ID" value="GAA2699786.1"/>
    <property type="molecule type" value="Genomic_DNA"/>
</dbReference>
<dbReference type="InterPro" id="IPR000914">
    <property type="entry name" value="SBP_5_dom"/>
</dbReference>
<proteinExistence type="predicted"/>
<keyword evidence="1" id="KW-0732">Signal</keyword>
<evidence type="ECO:0000313" key="4">
    <source>
        <dbReference type="Proteomes" id="UP001501666"/>
    </source>
</evidence>
<dbReference type="CDD" id="cd08506">
    <property type="entry name" value="PBP2_clavulanate_OppA2"/>
    <property type="match status" value="1"/>
</dbReference>
<feature type="chain" id="PRO_5046885160" evidence="1">
    <location>
        <begin position="25"/>
        <end position="594"/>
    </location>
</feature>
<dbReference type="RefSeq" id="WP_346157407.1">
    <property type="nucleotide sequence ID" value="NZ_BAAATE010000057.1"/>
</dbReference>
<evidence type="ECO:0000259" key="2">
    <source>
        <dbReference type="Pfam" id="PF00496"/>
    </source>
</evidence>
<protein>
    <submittedName>
        <fullName evidence="3">ABC transporter substrate-binding protein</fullName>
    </submittedName>
</protein>